<sequence>MIENLEKETKIVVPLVILNRIGDLQDSIMKGDSSRSSCGVPLLNDSVIGFEDEELPSSSQLLDDNPDCQLSSSIEEGKPNVEENNEKDDYLVPDTALEISSTNIESLVAKLMKEVEVLKGSHLKQITDINMLEQ</sequence>
<reference evidence="2" key="1">
    <citation type="submission" date="2023-04" db="EMBL/GenBank/DDBJ databases">
        <authorList>
            <person name="Vijverberg K."/>
            <person name="Xiong W."/>
            <person name="Schranz E."/>
        </authorList>
    </citation>
    <scope>NUCLEOTIDE SEQUENCE</scope>
</reference>
<keyword evidence="3" id="KW-1185">Reference proteome</keyword>
<organism evidence="2 3">
    <name type="scientific">Lactuca saligna</name>
    <name type="common">Willowleaf lettuce</name>
    <dbReference type="NCBI Taxonomy" id="75948"/>
    <lineage>
        <taxon>Eukaryota</taxon>
        <taxon>Viridiplantae</taxon>
        <taxon>Streptophyta</taxon>
        <taxon>Embryophyta</taxon>
        <taxon>Tracheophyta</taxon>
        <taxon>Spermatophyta</taxon>
        <taxon>Magnoliopsida</taxon>
        <taxon>eudicotyledons</taxon>
        <taxon>Gunneridae</taxon>
        <taxon>Pentapetalae</taxon>
        <taxon>asterids</taxon>
        <taxon>campanulids</taxon>
        <taxon>Asterales</taxon>
        <taxon>Asteraceae</taxon>
        <taxon>Cichorioideae</taxon>
        <taxon>Cichorieae</taxon>
        <taxon>Lactucinae</taxon>
        <taxon>Lactuca</taxon>
    </lineage>
</organism>
<dbReference type="EMBL" id="OX465081">
    <property type="protein sequence ID" value="CAI9285533.1"/>
    <property type="molecule type" value="Genomic_DNA"/>
</dbReference>
<dbReference type="Proteomes" id="UP001177003">
    <property type="component" value="Chromosome 5"/>
</dbReference>
<dbReference type="AlphaFoldDB" id="A0AA35Z435"/>
<proteinExistence type="predicted"/>
<feature type="compositionally biased region" description="Polar residues" evidence="1">
    <location>
        <begin position="56"/>
        <end position="74"/>
    </location>
</feature>
<feature type="region of interest" description="Disordered" evidence="1">
    <location>
        <begin position="55"/>
        <end position="87"/>
    </location>
</feature>
<name>A0AA35Z435_LACSI</name>
<gene>
    <name evidence="2" type="ORF">LSALG_LOCUS24996</name>
</gene>
<evidence type="ECO:0000313" key="2">
    <source>
        <dbReference type="EMBL" id="CAI9285533.1"/>
    </source>
</evidence>
<evidence type="ECO:0000313" key="3">
    <source>
        <dbReference type="Proteomes" id="UP001177003"/>
    </source>
</evidence>
<protein>
    <submittedName>
        <fullName evidence="2">Uncharacterized protein</fullName>
    </submittedName>
</protein>
<evidence type="ECO:0000256" key="1">
    <source>
        <dbReference type="SAM" id="MobiDB-lite"/>
    </source>
</evidence>
<accession>A0AA35Z435</accession>